<dbReference type="EMBL" id="WISR01000190">
    <property type="protein sequence ID" value="MQW35557.1"/>
    <property type="molecule type" value="Genomic_DNA"/>
</dbReference>
<sequence length="189" mass="20802">MNVFVIRHGETEWSLSGQHTGTTDVPLTDNGRRQAERMRPVLARHTFALVLVSPLQRARETCDLVGLGAAALGDRSLMEWNYGEYEGHTPQQIQAKRPGWLIFRDGCPGGETPSQVGARVDQVVTRVRAAKGDVALFAHGHVLRVLAARWIGLPPRAGQHFLLNTGTLSVLTYYHEVPAVRVWNGHVAG</sequence>
<dbReference type="InterPro" id="IPR013078">
    <property type="entry name" value="His_Pase_superF_clade-1"/>
</dbReference>
<protein>
    <submittedName>
        <fullName evidence="2">Histidine phosphatase family protein</fullName>
    </submittedName>
</protein>
<dbReference type="CDD" id="cd07067">
    <property type="entry name" value="HP_PGM_like"/>
    <property type="match status" value="1"/>
</dbReference>
<dbReference type="GO" id="GO:0101006">
    <property type="term" value="F:protein histidine phosphatase activity"/>
    <property type="evidence" value="ECO:0007669"/>
    <property type="project" value="TreeGrafter"/>
</dbReference>
<dbReference type="RefSeq" id="WP_014989870.1">
    <property type="nucleotide sequence ID" value="NZ_BJNJ01000140.1"/>
</dbReference>
<dbReference type="AlphaFoldDB" id="A0AAW9TV30"/>
<feature type="binding site" evidence="1">
    <location>
        <position position="57"/>
    </location>
    <ligand>
        <name>substrate</name>
    </ligand>
</feature>
<dbReference type="GO" id="GO:0070297">
    <property type="term" value="P:regulation of phosphorelay signal transduction system"/>
    <property type="evidence" value="ECO:0007669"/>
    <property type="project" value="TreeGrafter"/>
</dbReference>
<evidence type="ECO:0000313" key="3">
    <source>
        <dbReference type="Proteomes" id="UP000429484"/>
    </source>
</evidence>
<dbReference type="InterPro" id="IPR050275">
    <property type="entry name" value="PGM_Phosphatase"/>
</dbReference>
<dbReference type="PANTHER" id="PTHR48100:SF15">
    <property type="entry name" value="SEDOHEPTULOSE 1,7-BISPHOSPHATASE"/>
    <property type="match status" value="1"/>
</dbReference>
<dbReference type="PANTHER" id="PTHR48100">
    <property type="entry name" value="BROAD-SPECIFICITY PHOSPHATASE YOR283W-RELATED"/>
    <property type="match status" value="1"/>
</dbReference>
<evidence type="ECO:0000256" key="1">
    <source>
        <dbReference type="PIRSR" id="PIRSR613078-2"/>
    </source>
</evidence>
<dbReference type="Gene3D" id="3.40.50.1240">
    <property type="entry name" value="Phosphoglycerate mutase-like"/>
    <property type="match status" value="1"/>
</dbReference>
<gene>
    <name evidence="2" type="ORF">GHK53_23025</name>
</gene>
<reference evidence="2 3" key="1">
    <citation type="journal article" date="2013" name="Genome Biol.">
        <title>Comparative genomics of the core and accessory genomes of 48 Sinorhizobium strains comprising five genospecies.</title>
        <authorList>
            <person name="Sugawara M."/>
            <person name="Epstein B."/>
            <person name="Badgley B.D."/>
            <person name="Unno T."/>
            <person name="Xu L."/>
            <person name="Reese J."/>
            <person name="Gyaneshwar P."/>
            <person name="Denny R."/>
            <person name="Mudge J."/>
            <person name="Bharti A.K."/>
            <person name="Farmer A.D."/>
            <person name="May G.D."/>
            <person name="Woodward J.E."/>
            <person name="Medigue C."/>
            <person name="Vallenet D."/>
            <person name="Lajus A."/>
            <person name="Rouy Z."/>
            <person name="Martinez-Vaz B."/>
            <person name="Tiffin P."/>
            <person name="Young N.D."/>
            <person name="Sadowsky M.J."/>
        </authorList>
    </citation>
    <scope>NUCLEOTIDE SEQUENCE [LARGE SCALE GENOMIC DNA]</scope>
    <source>
        <strain evidence="2 3">N6B1</strain>
    </source>
</reference>
<dbReference type="PIRSF" id="PIRSF000709">
    <property type="entry name" value="6PFK_2-Ptase"/>
    <property type="match status" value="1"/>
</dbReference>
<dbReference type="Proteomes" id="UP000429484">
    <property type="component" value="Unassembled WGS sequence"/>
</dbReference>
<proteinExistence type="predicted"/>
<dbReference type="Pfam" id="PF00300">
    <property type="entry name" value="His_Phos_1"/>
    <property type="match status" value="1"/>
</dbReference>
<dbReference type="GeneID" id="25011978"/>
<evidence type="ECO:0000313" key="2">
    <source>
        <dbReference type="EMBL" id="MQW35557.1"/>
    </source>
</evidence>
<dbReference type="SUPFAM" id="SSF53254">
    <property type="entry name" value="Phosphoglycerate mutase-like"/>
    <property type="match status" value="1"/>
</dbReference>
<name>A0AAW9TV30_RHIML</name>
<dbReference type="InterPro" id="IPR029033">
    <property type="entry name" value="His_PPase_superfam"/>
</dbReference>
<feature type="binding site" evidence="1">
    <location>
        <begin position="20"/>
        <end position="21"/>
    </location>
    <ligand>
        <name>substrate</name>
    </ligand>
</feature>
<comment type="caution">
    <text evidence="2">The sequence shown here is derived from an EMBL/GenBank/DDBJ whole genome shotgun (WGS) entry which is preliminary data.</text>
</comment>
<dbReference type="SMART" id="SM00855">
    <property type="entry name" value="PGAM"/>
    <property type="match status" value="1"/>
</dbReference>
<accession>A0AAW9TV30</accession>
<organism evidence="2 3">
    <name type="scientific">Rhizobium meliloti</name>
    <name type="common">Ensifer meliloti</name>
    <name type="synonym">Sinorhizobium meliloti</name>
    <dbReference type="NCBI Taxonomy" id="382"/>
    <lineage>
        <taxon>Bacteria</taxon>
        <taxon>Pseudomonadati</taxon>
        <taxon>Pseudomonadota</taxon>
        <taxon>Alphaproteobacteria</taxon>
        <taxon>Hyphomicrobiales</taxon>
        <taxon>Rhizobiaceae</taxon>
        <taxon>Sinorhizobium/Ensifer group</taxon>
        <taxon>Sinorhizobium</taxon>
    </lineage>
</organism>